<evidence type="ECO:0000256" key="7">
    <source>
        <dbReference type="ARBA" id="ARBA00023136"/>
    </source>
</evidence>
<dbReference type="HOGENOM" id="CLU_033536_11_0_7"/>
<accession>C8X4F5</accession>
<dbReference type="RefSeq" id="WP_015752570.1">
    <property type="nucleotide sequence ID" value="NC_013223.1"/>
</dbReference>
<sequence length="249" mass="28641">MCARDLVSLVIPVFNERENLDHLFGEIQAVCTAMPYDWEVLFVDDGSEDGSLEVIKRLHQAHCEVRYVSFAANCGQSAAFMAGFQRARGTTVITLDADLQNDPQDIPHLLQTLDSHGLDMVIGWRAERQDSWIKLVASRIANRIRNALSRETVRDTGCSLKVMRTHLAKRLPLFDGMHRFMPTLLKLEGARVGEIQVNHRPRRFGFSKYGIWDRAWRGLRDLLAVRWMQDRHVRYAVKDESEKDHALDE</sequence>
<keyword evidence="1" id="KW-1003">Cell membrane</keyword>
<dbReference type="STRING" id="485915.Dret_2145"/>
<name>C8X4F5_DESRD</name>
<organism evidence="9 10">
    <name type="scientific">Desulfohalobium retbaense (strain ATCC 49708 / DSM 5692 / JCM 16813 / HR100)</name>
    <dbReference type="NCBI Taxonomy" id="485915"/>
    <lineage>
        <taxon>Bacteria</taxon>
        <taxon>Pseudomonadati</taxon>
        <taxon>Thermodesulfobacteriota</taxon>
        <taxon>Desulfovibrionia</taxon>
        <taxon>Desulfovibrionales</taxon>
        <taxon>Desulfohalobiaceae</taxon>
        <taxon>Desulfohalobium</taxon>
    </lineage>
</organism>
<dbReference type="GO" id="GO:0005886">
    <property type="term" value="C:plasma membrane"/>
    <property type="evidence" value="ECO:0007669"/>
    <property type="project" value="TreeGrafter"/>
</dbReference>
<dbReference type="InterPro" id="IPR029044">
    <property type="entry name" value="Nucleotide-diphossugar_trans"/>
</dbReference>
<protein>
    <submittedName>
        <fullName evidence="9">Glycosyl transferase family 2</fullName>
    </submittedName>
</protein>
<keyword evidence="7" id="KW-0472">Membrane</keyword>
<dbReference type="CAZy" id="GT2">
    <property type="family name" value="Glycosyltransferase Family 2"/>
</dbReference>
<keyword evidence="4" id="KW-0812">Transmembrane</keyword>
<dbReference type="CDD" id="cd04187">
    <property type="entry name" value="DPM1_like_bac"/>
    <property type="match status" value="1"/>
</dbReference>
<dbReference type="Pfam" id="PF00535">
    <property type="entry name" value="Glycos_transf_2"/>
    <property type="match status" value="1"/>
</dbReference>
<reference evidence="9 10" key="2">
    <citation type="journal article" date="2010" name="Stand. Genomic Sci.">
        <title>Complete genome sequence of Desulfohalobium retbaense type strain (HR(100)).</title>
        <authorList>
            <person name="Spring S."/>
            <person name="Nolan M."/>
            <person name="Lapidus A."/>
            <person name="Glavina Del Rio T."/>
            <person name="Copeland A."/>
            <person name="Tice H."/>
            <person name="Cheng J.F."/>
            <person name="Lucas S."/>
            <person name="Land M."/>
            <person name="Chen F."/>
            <person name="Bruce D."/>
            <person name="Goodwin L."/>
            <person name="Pitluck S."/>
            <person name="Ivanova N."/>
            <person name="Mavromatis K."/>
            <person name="Mikhailova N."/>
            <person name="Pati A."/>
            <person name="Chen A."/>
            <person name="Palaniappan K."/>
            <person name="Hauser L."/>
            <person name="Chang Y.J."/>
            <person name="Jeffries C.D."/>
            <person name="Munk C."/>
            <person name="Kiss H."/>
            <person name="Chain P."/>
            <person name="Han C."/>
            <person name="Brettin T."/>
            <person name="Detter J.C."/>
            <person name="Schuler E."/>
            <person name="Goker M."/>
            <person name="Rohde M."/>
            <person name="Bristow J."/>
            <person name="Eisen J.A."/>
            <person name="Markowitz V."/>
            <person name="Hugenholtz P."/>
            <person name="Kyrpides N.C."/>
            <person name="Klenk H.P."/>
        </authorList>
    </citation>
    <scope>NUCLEOTIDE SEQUENCE [LARGE SCALE GENOMIC DNA]</scope>
    <source>
        <strain evidence="9 10">DSM 5692</strain>
    </source>
</reference>
<dbReference type="SUPFAM" id="SSF53448">
    <property type="entry name" value="Nucleotide-diphospho-sugar transferases"/>
    <property type="match status" value="1"/>
</dbReference>
<dbReference type="OrthoDB" id="9802649at2"/>
<keyword evidence="5" id="KW-0448">Lipopolysaccharide biosynthesis</keyword>
<evidence type="ECO:0000256" key="3">
    <source>
        <dbReference type="ARBA" id="ARBA00022679"/>
    </source>
</evidence>
<dbReference type="KEGG" id="drt:Dret_2145"/>
<dbReference type="GO" id="GO:0009103">
    <property type="term" value="P:lipopolysaccharide biosynthetic process"/>
    <property type="evidence" value="ECO:0007669"/>
    <property type="project" value="UniProtKB-KW"/>
</dbReference>
<feature type="domain" description="Glycosyltransferase 2-like" evidence="8">
    <location>
        <begin position="8"/>
        <end position="165"/>
    </location>
</feature>
<dbReference type="PANTHER" id="PTHR48090">
    <property type="entry name" value="UNDECAPRENYL-PHOSPHATE 4-DEOXY-4-FORMAMIDO-L-ARABINOSE TRANSFERASE-RELATED"/>
    <property type="match status" value="1"/>
</dbReference>
<reference evidence="10" key="1">
    <citation type="submission" date="2009-09" db="EMBL/GenBank/DDBJ databases">
        <title>The complete chromosome of Desulfohalobium retbaense DSM 5692.</title>
        <authorList>
            <consortium name="US DOE Joint Genome Institute (JGI-PGF)"/>
            <person name="Lucas S."/>
            <person name="Copeland A."/>
            <person name="Lapidus A."/>
            <person name="Glavina del Rio T."/>
            <person name="Dalin E."/>
            <person name="Tice H."/>
            <person name="Bruce D."/>
            <person name="Goodwin L."/>
            <person name="Pitluck S."/>
            <person name="Kyrpides N."/>
            <person name="Mavromatis K."/>
            <person name="Ivanova N."/>
            <person name="Mikhailova N."/>
            <person name="Munk A.C."/>
            <person name="Brettin T."/>
            <person name="Detter J.C."/>
            <person name="Han C."/>
            <person name="Tapia R."/>
            <person name="Larimer F."/>
            <person name="Land M."/>
            <person name="Hauser L."/>
            <person name="Markowitz V."/>
            <person name="Cheng J.-F."/>
            <person name="Hugenholtz P."/>
            <person name="Woyke T."/>
            <person name="Wu D."/>
            <person name="Spring S."/>
            <person name="Klenk H.-P."/>
            <person name="Eisen J.A."/>
        </authorList>
    </citation>
    <scope>NUCLEOTIDE SEQUENCE [LARGE SCALE GENOMIC DNA]</scope>
    <source>
        <strain evidence="10">DSM 5692</strain>
    </source>
</reference>
<dbReference type="eggNOG" id="COG0463">
    <property type="taxonomic scope" value="Bacteria"/>
</dbReference>
<dbReference type="InterPro" id="IPR050256">
    <property type="entry name" value="Glycosyltransferase_2"/>
</dbReference>
<evidence type="ECO:0000256" key="2">
    <source>
        <dbReference type="ARBA" id="ARBA00022676"/>
    </source>
</evidence>
<dbReference type="PANTHER" id="PTHR48090:SF3">
    <property type="entry name" value="UNDECAPRENYL-PHOSPHATE 4-DEOXY-4-FORMAMIDO-L-ARABINOSE TRANSFERASE"/>
    <property type="match status" value="1"/>
</dbReference>
<dbReference type="Proteomes" id="UP000001052">
    <property type="component" value="Chromosome"/>
</dbReference>
<evidence type="ECO:0000313" key="9">
    <source>
        <dbReference type="EMBL" id="ACV69429.1"/>
    </source>
</evidence>
<dbReference type="Gene3D" id="3.90.550.10">
    <property type="entry name" value="Spore Coat Polysaccharide Biosynthesis Protein SpsA, Chain A"/>
    <property type="match status" value="1"/>
</dbReference>
<dbReference type="EMBL" id="CP001734">
    <property type="protein sequence ID" value="ACV69429.1"/>
    <property type="molecule type" value="Genomic_DNA"/>
</dbReference>
<dbReference type="GO" id="GO:0099621">
    <property type="term" value="F:undecaprenyl-phosphate 4-deoxy-4-formamido-L-arabinose transferase activity"/>
    <property type="evidence" value="ECO:0007669"/>
    <property type="project" value="TreeGrafter"/>
</dbReference>
<dbReference type="AlphaFoldDB" id="C8X4F5"/>
<evidence type="ECO:0000256" key="4">
    <source>
        <dbReference type="ARBA" id="ARBA00022692"/>
    </source>
</evidence>
<evidence type="ECO:0000259" key="8">
    <source>
        <dbReference type="Pfam" id="PF00535"/>
    </source>
</evidence>
<proteinExistence type="predicted"/>
<evidence type="ECO:0000313" key="10">
    <source>
        <dbReference type="Proteomes" id="UP000001052"/>
    </source>
</evidence>
<gene>
    <name evidence="9" type="ordered locus">Dret_2145</name>
</gene>
<keyword evidence="6" id="KW-1133">Transmembrane helix</keyword>
<keyword evidence="2" id="KW-0328">Glycosyltransferase</keyword>
<evidence type="ECO:0000256" key="5">
    <source>
        <dbReference type="ARBA" id="ARBA00022985"/>
    </source>
</evidence>
<evidence type="ECO:0000256" key="6">
    <source>
        <dbReference type="ARBA" id="ARBA00022989"/>
    </source>
</evidence>
<keyword evidence="10" id="KW-1185">Reference proteome</keyword>
<evidence type="ECO:0000256" key="1">
    <source>
        <dbReference type="ARBA" id="ARBA00022475"/>
    </source>
</evidence>
<dbReference type="InterPro" id="IPR001173">
    <property type="entry name" value="Glyco_trans_2-like"/>
</dbReference>
<keyword evidence="3 9" id="KW-0808">Transferase</keyword>